<reference evidence="2" key="1">
    <citation type="submission" date="2020-05" db="EMBL/GenBank/DDBJ databases">
        <authorList>
            <person name="Chiriac C."/>
            <person name="Salcher M."/>
            <person name="Ghai R."/>
            <person name="Kavagutti S V."/>
        </authorList>
    </citation>
    <scope>NUCLEOTIDE SEQUENCE</scope>
</reference>
<dbReference type="EMBL" id="CAEZWJ010000018">
    <property type="protein sequence ID" value="CAB4653401.1"/>
    <property type="molecule type" value="Genomic_DNA"/>
</dbReference>
<proteinExistence type="predicted"/>
<organism evidence="2">
    <name type="scientific">freshwater metagenome</name>
    <dbReference type="NCBI Taxonomy" id="449393"/>
    <lineage>
        <taxon>unclassified sequences</taxon>
        <taxon>metagenomes</taxon>
        <taxon>ecological metagenomes</taxon>
    </lineage>
</organism>
<sequence length="58" mass="6316">MGTDMRTSFTTAFMGTTATAVAFAYAATVVDHAVSMWSTPVVQHANKRRSRQPRGILN</sequence>
<protein>
    <submittedName>
        <fullName evidence="2">Unannotated protein</fullName>
    </submittedName>
</protein>
<dbReference type="EMBL" id="CAEZWV010000003">
    <property type="protein sequence ID" value="CAB4662336.1"/>
    <property type="molecule type" value="Genomic_DNA"/>
</dbReference>
<dbReference type="AlphaFoldDB" id="A0A6J6LL14"/>
<accession>A0A6J6LL14</accession>
<gene>
    <name evidence="1" type="ORF">UFOPK2214_00750</name>
    <name evidence="2" type="ORF">UFOPK2295_00264</name>
</gene>
<evidence type="ECO:0000313" key="2">
    <source>
        <dbReference type="EMBL" id="CAB4662336.1"/>
    </source>
</evidence>
<name>A0A6J6LL14_9ZZZZ</name>
<evidence type="ECO:0000313" key="1">
    <source>
        <dbReference type="EMBL" id="CAB4653401.1"/>
    </source>
</evidence>